<dbReference type="Pfam" id="PF00756">
    <property type="entry name" value="Esterase"/>
    <property type="match status" value="1"/>
</dbReference>
<name>A0A2N3X1L3_9PSEU</name>
<evidence type="ECO:0000256" key="4">
    <source>
        <dbReference type="ARBA" id="ARBA00013244"/>
    </source>
</evidence>
<evidence type="ECO:0000256" key="9">
    <source>
        <dbReference type="SAM" id="SignalP"/>
    </source>
</evidence>
<dbReference type="InterPro" id="IPR006311">
    <property type="entry name" value="TAT_signal"/>
</dbReference>
<evidence type="ECO:0000256" key="2">
    <source>
        <dbReference type="ARBA" id="ARBA00005874"/>
    </source>
</evidence>
<dbReference type="PANTHER" id="PTHR48098">
    <property type="entry name" value="ENTEROCHELIN ESTERASE-RELATED"/>
    <property type="match status" value="1"/>
</dbReference>
<comment type="catalytic activity">
    <reaction evidence="1">
        <text>2 alpha,alpha'-trehalose 6-mycolate = alpha,alpha'-trehalose 6,6'-bismycolate + alpha,alpha-trehalose</text>
        <dbReference type="Rhea" id="RHEA:23472"/>
        <dbReference type="ChEBI" id="CHEBI:16551"/>
        <dbReference type="ChEBI" id="CHEBI:18195"/>
        <dbReference type="ChEBI" id="CHEBI:18234"/>
        <dbReference type="EC" id="2.3.1.122"/>
    </reaction>
</comment>
<feature type="signal peptide" evidence="9">
    <location>
        <begin position="1"/>
        <end position="28"/>
    </location>
</feature>
<dbReference type="EC" id="2.3.1.122" evidence="3"/>
<dbReference type="OrthoDB" id="3670437at2"/>
<dbReference type="EMBL" id="PJMY01000001">
    <property type="protein sequence ID" value="PKV99984.1"/>
    <property type="molecule type" value="Genomic_DNA"/>
</dbReference>
<evidence type="ECO:0000256" key="7">
    <source>
        <dbReference type="ARBA" id="ARBA00032572"/>
    </source>
</evidence>
<evidence type="ECO:0000313" key="10">
    <source>
        <dbReference type="EMBL" id="PKV99984.1"/>
    </source>
</evidence>
<dbReference type="GO" id="GO:0050348">
    <property type="term" value="F:trehalose O-mycolyltransferase activity"/>
    <property type="evidence" value="ECO:0007669"/>
    <property type="project" value="UniProtKB-EC"/>
</dbReference>
<organism evidence="10 11">
    <name type="scientific">Amycolatopsis echigonensis</name>
    <dbReference type="NCBI Taxonomy" id="2576905"/>
    <lineage>
        <taxon>Bacteria</taxon>
        <taxon>Bacillati</taxon>
        <taxon>Actinomycetota</taxon>
        <taxon>Actinomycetes</taxon>
        <taxon>Pseudonocardiales</taxon>
        <taxon>Pseudonocardiaceae</taxon>
        <taxon>Amycolatopsis</taxon>
    </lineage>
</organism>
<feature type="chain" id="PRO_5014691208" description="Acyl-CoA:diacylglycerol acyltransferase" evidence="9">
    <location>
        <begin position="29"/>
        <end position="497"/>
    </location>
</feature>
<keyword evidence="5" id="KW-0808">Transferase</keyword>
<comment type="catalytic activity">
    <reaction evidence="8">
        <text>an acyl-CoA + a 1,2-diacyl-sn-glycerol = a triacyl-sn-glycerol + CoA</text>
        <dbReference type="Rhea" id="RHEA:10868"/>
        <dbReference type="ChEBI" id="CHEBI:17815"/>
        <dbReference type="ChEBI" id="CHEBI:57287"/>
        <dbReference type="ChEBI" id="CHEBI:58342"/>
        <dbReference type="ChEBI" id="CHEBI:64615"/>
        <dbReference type="EC" id="2.3.1.20"/>
    </reaction>
</comment>
<dbReference type="Proteomes" id="UP000233750">
    <property type="component" value="Unassembled WGS sequence"/>
</dbReference>
<comment type="similarity">
    <text evidence="2">Belongs to the mycobacterial A85 antigen family.</text>
</comment>
<keyword evidence="9" id="KW-0732">Signal</keyword>
<gene>
    <name evidence="10" type="ORF">ATK30_0056</name>
</gene>
<dbReference type="SUPFAM" id="SSF53474">
    <property type="entry name" value="alpha/beta-Hydrolases"/>
    <property type="match status" value="1"/>
</dbReference>
<evidence type="ECO:0000256" key="3">
    <source>
        <dbReference type="ARBA" id="ARBA00012820"/>
    </source>
</evidence>
<dbReference type="PANTHER" id="PTHR48098:SF1">
    <property type="entry name" value="DIACYLGLYCEROL ACYLTRANSFERASE_MYCOLYLTRANSFERASE AG85A"/>
    <property type="match status" value="1"/>
</dbReference>
<accession>A0A2N3X1L3</accession>
<dbReference type="AlphaFoldDB" id="A0A2N3X1L3"/>
<evidence type="ECO:0000256" key="6">
    <source>
        <dbReference type="ARBA" id="ARBA00023315"/>
    </source>
</evidence>
<reference evidence="10 11" key="1">
    <citation type="submission" date="2017-12" db="EMBL/GenBank/DDBJ databases">
        <title>Sequencing the genomes of 1000 Actinobacteria strains.</title>
        <authorList>
            <person name="Klenk H.-P."/>
        </authorList>
    </citation>
    <scope>NUCLEOTIDE SEQUENCE [LARGE SCALE GENOMIC DNA]</scope>
    <source>
        <strain evidence="10 11">DSM 45165</strain>
    </source>
</reference>
<dbReference type="PROSITE" id="PS51318">
    <property type="entry name" value="TAT"/>
    <property type="match status" value="1"/>
</dbReference>
<dbReference type="InterPro" id="IPR000801">
    <property type="entry name" value="Esterase-like"/>
</dbReference>
<keyword evidence="11" id="KW-1185">Reference proteome</keyword>
<evidence type="ECO:0000256" key="1">
    <source>
        <dbReference type="ARBA" id="ARBA00000697"/>
    </source>
</evidence>
<evidence type="ECO:0000256" key="5">
    <source>
        <dbReference type="ARBA" id="ARBA00022679"/>
    </source>
</evidence>
<dbReference type="EC" id="2.3.1.20" evidence="4"/>
<dbReference type="InterPro" id="IPR050583">
    <property type="entry name" value="Mycobacterial_A85_antigen"/>
</dbReference>
<evidence type="ECO:0000256" key="8">
    <source>
        <dbReference type="ARBA" id="ARBA00048109"/>
    </source>
</evidence>
<dbReference type="RefSeq" id="WP_101433717.1">
    <property type="nucleotide sequence ID" value="NZ_PJMY01000001.1"/>
</dbReference>
<dbReference type="Gene3D" id="3.40.50.1820">
    <property type="entry name" value="alpha/beta hydrolase"/>
    <property type="match status" value="1"/>
</dbReference>
<proteinExistence type="inferred from homology"/>
<sequence>MTFRRRHRLAIAGSVAVLAALAPAAATAAEPSPIAAAQAAVAALPAPYSNWNVTLGASTSEPGALTLSYDSPALGERTENSVYLPDSYSPTGGAAPVMYYLHGTVVPSLDNPSLAPVTSYESLLNMVGSGGGFTQTKLEDFPSQAGRANFIVVAPDTDPSRSWCHTCMWTDGKPGALQAPPLTASTVPAETVVMKEIIPLTEAIFNARTDRGGRGVIGFSMGGGAAEVLGFRHPDEFSYVGAISGPFDVVDDPYWNPWVEANGYFRDQGYGTSLTDNVEWRNVNPKDLAGNWAGTGGHLMLSAGDACAPPTDAEGAADCTRYPALTNPAATLTETQMRRSADESVPQLAAAGVQAEQFRASGIHGANNHRVYADVIVPQANALFASTVPTPEKVNYKNAYQTFSAWGYTVSRSSTTPAFVTLTDARLDAGSFTVSAESPAQVTTPAAFTPGRTYRVGIAKPGSSPENSDIVADGAGRLTLQLDPSDGAVTVTVDTTA</sequence>
<evidence type="ECO:0000313" key="11">
    <source>
        <dbReference type="Proteomes" id="UP000233750"/>
    </source>
</evidence>
<comment type="caution">
    <text evidence="10">The sequence shown here is derived from an EMBL/GenBank/DDBJ whole genome shotgun (WGS) entry which is preliminary data.</text>
</comment>
<protein>
    <recommendedName>
        <fullName evidence="7">Acyl-CoA:diacylglycerol acyltransferase</fullName>
        <ecNumber evidence="3">2.3.1.122</ecNumber>
        <ecNumber evidence="4">2.3.1.20</ecNumber>
    </recommendedName>
</protein>
<dbReference type="GO" id="GO:0004144">
    <property type="term" value="F:diacylglycerol O-acyltransferase activity"/>
    <property type="evidence" value="ECO:0007669"/>
    <property type="project" value="UniProtKB-EC"/>
</dbReference>
<dbReference type="InterPro" id="IPR029058">
    <property type="entry name" value="AB_hydrolase_fold"/>
</dbReference>
<keyword evidence="6" id="KW-0012">Acyltransferase</keyword>